<accession>A0A8J3BUZ8</accession>
<sequence length="310" mass="33801">MFYIAHRLFAAHDRHLGALAATALAERTDPDKVFLPFCDTDEEDLVAHVKGRRLFDLDRQRLARLSGMLAILHGPSLDDGVCMEIGYAAVLGVPIVVFTTDFQTYGLSENGIELAFADPLIETVATDIVRAHRLGQANDHPDRFRRFAARNTIQIRDGIDQAVTRLLELSERDGPTATATPISADTVFVEPSPYGSSVEWAALVRQHASTAQRRDAQRRGATNPLQSAQADWASAISSHTLIVDLSGPEAPPGAAVLVGATLAAGGRVLAYCPNTVWTFAHGREPNWRNIMIQYAVDDRLHPLDHPAGSR</sequence>
<protein>
    <recommendedName>
        <fullName evidence="3">Nucleoside 2-deoxyribosyltransferase</fullName>
    </recommendedName>
</protein>
<dbReference type="InterPro" id="IPR007710">
    <property type="entry name" value="Nucleoside_deoxyribTrfase"/>
</dbReference>
<comment type="caution">
    <text evidence="1">The sequence shown here is derived from an EMBL/GenBank/DDBJ whole genome shotgun (WGS) entry which is preliminary data.</text>
</comment>
<reference evidence="1" key="1">
    <citation type="journal article" date="2014" name="Int. J. Syst. Evol. Microbiol.">
        <title>Complete genome sequence of Corynebacterium casei LMG S-19264T (=DSM 44701T), isolated from a smear-ripened cheese.</title>
        <authorList>
            <consortium name="US DOE Joint Genome Institute (JGI-PGF)"/>
            <person name="Walter F."/>
            <person name="Albersmeier A."/>
            <person name="Kalinowski J."/>
            <person name="Ruckert C."/>
        </authorList>
    </citation>
    <scope>NUCLEOTIDE SEQUENCE</scope>
    <source>
        <strain evidence="1">CGMCC 4.7299</strain>
    </source>
</reference>
<evidence type="ECO:0000313" key="1">
    <source>
        <dbReference type="EMBL" id="GGK79494.1"/>
    </source>
</evidence>
<dbReference type="EMBL" id="BMMX01000002">
    <property type="protein sequence ID" value="GGK79494.1"/>
    <property type="molecule type" value="Genomic_DNA"/>
</dbReference>
<evidence type="ECO:0008006" key="3">
    <source>
        <dbReference type="Google" id="ProtNLM"/>
    </source>
</evidence>
<dbReference type="RefSeq" id="WP_189078061.1">
    <property type="nucleotide sequence ID" value="NZ_BMMX01000002.1"/>
</dbReference>
<reference evidence="1" key="2">
    <citation type="submission" date="2020-09" db="EMBL/GenBank/DDBJ databases">
        <authorList>
            <person name="Sun Q."/>
            <person name="Zhou Y."/>
        </authorList>
    </citation>
    <scope>NUCLEOTIDE SEQUENCE</scope>
    <source>
        <strain evidence="1">CGMCC 4.7299</strain>
    </source>
</reference>
<proteinExistence type="predicted"/>
<dbReference type="Proteomes" id="UP000656042">
    <property type="component" value="Unassembled WGS sequence"/>
</dbReference>
<dbReference type="AlphaFoldDB" id="A0A8J3BUZ8"/>
<dbReference type="Pfam" id="PF05014">
    <property type="entry name" value="Nuc_deoxyrib_tr"/>
    <property type="match status" value="1"/>
</dbReference>
<dbReference type="SUPFAM" id="SSF52309">
    <property type="entry name" value="N-(deoxy)ribosyltransferase-like"/>
    <property type="match status" value="1"/>
</dbReference>
<dbReference type="Gene3D" id="3.40.50.450">
    <property type="match status" value="1"/>
</dbReference>
<evidence type="ECO:0000313" key="2">
    <source>
        <dbReference type="Proteomes" id="UP000656042"/>
    </source>
</evidence>
<name>A0A8J3BUZ8_9ACTN</name>
<organism evidence="1 2">
    <name type="scientific">Mangrovihabitans endophyticus</name>
    <dbReference type="NCBI Taxonomy" id="1751298"/>
    <lineage>
        <taxon>Bacteria</taxon>
        <taxon>Bacillati</taxon>
        <taxon>Actinomycetota</taxon>
        <taxon>Actinomycetes</taxon>
        <taxon>Micromonosporales</taxon>
        <taxon>Micromonosporaceae</taxon>
        <taxon>Mangrovihabitans</taxon>
    </lineage>
</organism>
<keyword evidence="2" id="KW-1185">Reference proteome</keyword>
<gene>
    <name evidence="1" type="ORF">GCM10012284_11870</name>
</gene>